<proteinExistence type="predicted"/>
<evidence type="ECO:0000313" key="2">
    <source>
        <dbReference type="Proteomes" id="UP001241377"/>
    </source>
</evidence>
<dbReference type="Proteomes" id="UP001241377">
    <property type="component" value="Unassembled WGS sequence"/>
</dbReference>
<dbReference type="EMBL" id="JASBWR010000011">
    <property type="protein sequence ID" value="KAJ9110639.1"/>
    <property type="molecule type" value="Genomic_DNA"/>
</dbReference>
<reference evidence="1" key="1">
    <citation type="submission" date="2023-04" db="EMBL/GenBank/DDBJ databases">
        <title>Draft Genome sequencing of Naganishia species isolated from polar environments using Oxford Nanopore Technology.</title>
        <authorList>
            <person name="Leo P."/>
            <person name="Venkateswaran K."/>
        </authorList>
    </citation>
    <scope>NUCLEOTIDE SEQUENCE</scope>
    <source>
        <strain evidence="1">MNA-CCFEE 5261</strain>
    </source>
</reference>
<sequence>MSSPVPFPIFLADPQPTQPEMAIALTHFRGFCGFLPHPTLLLLLSTVPEMRSLIGDGALRSIAQASEPALPFPEGEEFDEQVRQLEALAREASSSERSGEFKTNEKEKKALKRVFEILMTSSEEQYTSALRTLLKRYESNNGEESCKTQFERTLIPLVKELHTQYPDDIGVLCCFVLNVVEMDKGAAMFLKADEPHAYISGDIIECMATSDNVVRAGLTPKLRDVPTLISMLTYTSAPAHAQLLEPTEFAPKTLLYDPPIDEFSVLRLKLTGAEETEVHRPIEGPSLVVVTEGSGKVAIKGGEHADAAALELARGQVVFIAAGEEVEYTASDEQGLELFRAYVEA</sequence>
<gene>
    <name evidence="1" type="ORF">QFC19_001468</name>
</gene>
<protein>
    <submittedName>
        <fullName evidence="1">Uncharacterized protein</fullName>
    </submittedName>
</protein>
<accession>A0ACC2WHL1</accession>
<evidence type="ECO:0000313" key="1">
    <source>
        <dbReference type="EMBL" id="KAJ9110639.1"/>
    </source>
</evidence>
<keyword evidence="2" id="KW-1185">Reference proteome</keyword>
<name>A0ACC2WHL1_9TREE</name>
<organism evidence="1 2">
    <name type="scientific">Naganishia cerealis</name>
    <dbReference type="NCBI Taxonomy" id="610337"/>
    <lineage>
        <taxon>Eukaryota</taxon>
        <taxon>Fungi</taxon>
        <taxon>Dikarya</taxon>
        <taxon>Basidiomycota</taxon>
        <taxon>Agaricomycotina</taxon>
        <taxon>Tremellomycetes</taxon>
        <taxon>Filobasidiales</taxon>
        <taxon>Filobasidiaceae</taxon>
        <taxon>Naganishia</taxon>
    </lineage>
</organism>
<comment type="caution">
    <text evidence="1">The sequence shown here is derived from an EMBL/GenBank/DDBJ whole genome shotgun (WGS) entry which is preliminary data.</text>
</comment>